<keyword evidence="5 8" id="KW-0812">Transmembrane</keyword>
<keyword evidence="4" id="KW-1003">Cell membrane</keyword>
<proteinExistence type="inferred from homology"/>
<dbReference type="Gene3D" id="1.10.3470.10">
    <property type="entry name" value="ABC transporter involved in vitamin B12 uptake, BtuC"/>
    <property type="match status" value="1"/>
</dbReference>
<protein>
    <submittedName>
        <fullName evidence="9">Fe(3+) dicitrate transport system permease protein FecD</fullName>
    </submittedName>
</protein>
<evidence type="ECO:0000256" key="8">
    <source>
        <dbReference type="SAM" id="Phobius"/>
    </source>
</evidence>
<dbReference type="SUPFAM" id="SSF81345">
    <property type="entry name" value="ABC transporter involved in vitamin B12 uptake, BtuC"/>
    <property type="match status" value="1"/>
</dbReference>
<reference evidence="9" key="1">
    <citation type="journal article" date="2022" name="Int. J. Syst. Evol. Microbiol.">
        <title>Pseudomonas aegrilactucae sp. nov. and Pseudomonas morbosilactucae sp. nov., pathogens causing bacterial rot of lettuce in Japan.</title>
        <authorList>
            <person name="Sawada H."/>
            <person name="Fujikawa T."/>
            <person name="Satou M."/>
        </authorList>
    </citation>
    <scope>NUCLEOTIDE SEQUENCE</scope>
    <source>
        <strain evidence="9">0166_1</strain>
    </source>
</reference>
<dbReference type="InterPro" id="IPR037294">
    <property type="entry name" value="ABC_BtuC-like"/>
</dbReference>
<feature type="transmembrane region" description="Helical" evidence="8">
    <location>
        <begin position="214"/>
        <end position="235"/>
    </location>
</feature>
<dbReference type="GO" id="GO:0022857">
    <property type="term" value="F:transmembrane transporter activity"/>
    <property type="evidence" value="ECO:0007669"/>
    <property type="project" value="InterPro"/>
</dbReference>
<evidence type="ECO:0000256" key="3">
    <source>
        <dbReference type="ARBA" id="ARBA00022448"/>
    </source>
</evidence>
<keyword evidence="10" id="KW-1185">Reference proteome</keyword>
<feature type="transmembrane region" description="Helical" evidence="8">
    <location>
        <begin position="140"/>
        <end position="160"/>
    </location>
</feature>
<dbReference type="GO" id="GO:0005886">
    <property type="term" value="C:plasma membrane"/>
    <property type="evidence" value="ECO:0007669"/>
    <property type="project" value="UniProtKB-SubCell"/>
</dbReference>
<feature type="transmembrane region" description="Helical" evidence="8">
    <location>
        <begin position="260"/>
        <end position="290"/>
    </location>
</feature>
<keyword evidence="7 8" id="KW-0472">Membrane</keyword>
<feature type="transmembrane region" description="Helical" evidence="8">
    <location>
        <begin position="86"/>
        <end position="104"/>
    </location>
</feature>
<organism evidence="9 10">
    <name type="scientific">Capillimicrobium parvum</name>
    <dbReference type="NCBI Taxonomy" id="2884022"/>
    <lineage>
        <taxon>Bacteria</taxon>
        <taxon>Bacillati</taxon>
        <taxon>Actinomycetota</taxon>
        <taxon>Thermoleophilia</taxon>
        <taxon>Solirubrobacterales</taxon>
        <taxon>Capillimicrobiaceae</taxon>
        <taxon>Capillimicrobium</taxon>
    </lineage>
</organism>
<evidence type="ECO:0000256" key="7">
    <source>
        <dbReference type="ARBA" id="ARBA00023136"/>
    </source>
</evidence>
<gene>
    <name evidence="9" type="primary">fecD</name>
    <name evidence="9" type="ORF">DSM104329_04344</name>
</gene>
<dbReference type="InterPro" id="IPR000522">
    <property type="entry name" value="ABC_transptr_permease_BtuC"/>
</dbReference>
<feature type="transmembrane region" description="Helical" evidence="8">
    <location>
        <begin position="116"/>
        <end position="134"/>
    </location>
</feature>
<name>A0A9E6Y0H6_9ACTN</name>
<comment type="similarity">
    <text evidence="2">Belongs to the binding-protein-dependent transport system permease family. FecCD subfamily.</text>
</comment>
<feature type="transmembrane region" description="Helical" evidence="8">
    <location>
        <begin position="172"/>
        <end position="194"/>
    </location>
</feature>
<evidence type="ECO:0000313" key="10">
    <source>
        <dbReference type="Proteomes" id="UP001162834"/>
    </source>
</evidence>
<dbReference type="KEGG" id="sbae:DSM104329_04344"/>
<dbReference type="PANTHER" id="PTHR30472:SF25">
    <property type="entry name" value="ABC TRANSPORTER PERMEASE PROTEIN MJ0876-RELATED"/>
    <property type="match status" value="1"/>
</dbReference>
<keyword evidence="3" id="KW-0813">Transport</keyword>
<comment type="subcellular location">
    <subcellularLocation>
        <location evidence="1">Cell membrane</location>
        <topology evidence="1">Multi-pass membrane protein</topology>
    </subcellularLocation>
</comment>
<evidence type="ECO:0000256" key="2">
    <source>
        <dbReference type="ARBA" id="ARBA00007935"/>
    </source>
</evidence>
<accession>A0A9E6Y0H6</accession>
<dbReference type="Proteomes" id="UP001162834">
    <property type="component" value="Chromosome"/>
</dbReference>
<dbReference type="FunFam" id="1.10.3470.10:FF:000001">
    <property type="entry name" value="Vitamin B12 ABC transporter permease BtuC"/>
    <property type="match status" value="1"/>
</dbReference>
<dbReference type="CDD" id="cd06550">
    <property type="entry name" value="TM_ABC_iron-siderophores_like"/>
    <property type="match status" value="1"/>
</dbReference>
<feature type="transmembrane region" description="Helical" evidence="8">
    <location>
        <begin position="31"/>
        <end position="56"/>
    </location>
</feature>
<sequence length="353" mass="35088">MTPPPSVVAGPDRAFGAVLAAAGRRALTRRVLVVAGVLAALLAAVACSLALGAVRIPLHAVVDVLLGRDAHPIDREILLQLRLPRTVTALAVGAALGVAGALLQGSLGNPLASPDVIGVTGGAAFGAMLIILLAPGKIALLPLSAMGFGLLAAAMVALVAWTGANRGSVTRLILSGIAVGAMFTAATSMLMALYPSRVPSAVMWLAGGLVSDGWETIAAVGPYLAGGLLVAVALVRPLDRLALGDEVAASLGTHPRTVRLVAIAAAAVLAAGSAALAGLLGFLGIVVPHAVRLLGGTSSHGFVVPVSALAGAALLTGGDVVARTIKAPLELPVGPMMVVIGVPLFLWLLRRAV</sequence>
<evidence type="ECO:0000256" key="4">
    <source>
        <dbReference type="ARBA" id="ARBA00022475"/>
    </source>
</evidence>
<dbReference type="RefSeq" id="WP_259311962.1">
    <property type="nucleotide sequence ID" value="NZ_CP087164.1"/>
</dbReference>
<evidence type="ECO:0000256" key="5">
    <source>
        <dbReference type="ARBA" id="ARBA00022692"/>
    </source>
</evidence>
<keyword evidence="6 8" id="KW-1133">Transmembrane helix</keyword>
<dbReference type="AlphaFoldDB" id="A0A9E6Y0H6"/>
<dbReference type="EMBL" id="CP087164">
    <property type="protein sequence ID" value="UGS37922.1"/>
    <property type="molecule type" value="Genomic_DNA"/>
</dbReference>
<dbReference type="PANTHER" id="PTHR30472">
    <property type="entry name" value="FERRIC ENTEROBACTIN TRANSPORT SYSTEM PERMEASE PROTEIN"/>
    <property type="match status" value="1"/>
</dbReference>
<dbReference type="Pfam" id="PF01032">
    <property type="entry name" value="FecCD"/>
    <property type="match status" value="1"/>
</dbReference>
<feature type="transmembrane region" description="Helical" evidence="8">
    <location>
        <begin position="302"/>
        <end position="322"/>
    </location>
</feature>
<dbReference type="GO" id="GO:0033214">
    <property type="term" value="P:siderophore-iron import into cell"/>
    <property type="evidence" value="ECO:0007669"/>
    <property type="project" value="TreeGrafter"/>
</dbReference>
<evidence type="ECO:0000313" key="9">
    <source>
        <dbReference type="EMBL" id="UGS37922.1"/>
    </source>
</evidence>
<evidence type="ECO:0000256" key="6">
    <source>
        <dbReference type="ARBA" id="ARBA00022989"/>
    </source>
</evidence>
<evidence type="ECO:0000256" key="1">
    <source>
        <dbReference type="ARBA" id="ARBA00004651"/>
    </source>
</evidence>
<feature type="transmembrane region" description="Helical" evidence="8">
    <location>
        <begin position="329"/>
        <end position="349"/>
    </location>
</feature>